<reference evidence="1 2" key="1">
    <citation type="submission" date="2016-05" db="EMBL/GenBank/DDBJ databases">
        <title>Niabella ginsenosidivorans BS26 whole genome sequencing.</title>
        <authorList>
            <person name="Im W.T."/>
            <person name="Siddiqi M.Z."/>
        </authorList>
    </citation>
    <scope>NUCLEOTIDE SEQUENCE [LARGE SCALE GENOMIC DNA]</scope>
    <source>
        <strain evidence="1 2">BS26</strain>
    </source>
</reference>
<sequence length="69" mass="8025">MKNKKPLKLKHWLKKYPADCMNRHLRTLLAHYIGSHPDNRIDNLGELVLDITALMELLDVIDHTAIPLK</sequence>
<gene>
    <name evidence="1" type="ORF">A8C56_06390</name>
</gene>
<proteinExistence type="predicted"/>
<name>A0A1A9HZ49_9BACT</name>
<dbReference type="KEGG" id="nia:A8C56_06390"/>
<dbReference type="STRING" id="1176587.A8C56_06390"/>
<keyword evidence="2" id="KW-1185">Reference proteome</keyword>
<dbReference type="AlphaFoldDB" id="A0A1A9HZ49"/>
<protein>
    <submittedName>
        <fullName evidence="1">Uncharacterized protein</fullName>
    </submittedName>
</protein>
<accession>A0A1A9HZ49</accession>
<dbReference type="EMBL" id="CP015772">
    <property type="protein sequence ID" value="ANH80656.1"/>
    <property type="molecule type" value="Genomic_DNA"/>
</dbReference>
<evidence type="ECO:0000313" key="1">
    <source>
        <dbReference type="EMBL" id="ANH80656.1"/>
    </source>
</evidence>
<dbReference type="RefSeq" id="WP_067753512.1">
    <property type="nucleotide sequence ID" value="NZ_CP015772.1"/>
</dbReference>
<organism evidence="1 2">
    <name type="scientific">Niabella ginsenosidivorans</name>
    <dbReference type="NCBI Taxonomy" id="1176587"/>
    <lineage>
        <taxon>Bacteria</taxon>
        <taxon>Pseudomonadati</taxon>
        <taxon>Bacteroidota</taxon>
        <taxon>Chitinophagia</taxon>
        <taxon>Chitinophagales</taxon>
        <taxon>Chitinophagaceae</taxon>
        <taxon>Niabella</taxon>
    </lineage>
</organism>
<dbReference type="Proteomes" id="UP000077667">
    <property type="component" value="Chromosome"/>
</dbReference>
<evidence type="ECO:0000313" key="2">
    <source>
        <dbReference type="Proteomes" id="UP000077667"/>
    </source>
</evidence>